<reference evidence="5 6" key="1">
    <citation type="submission" date="2019-12" db="EMBL/GenBank/DDBJ databases">
        <authorList>
            <person name="Alioto T."/>
            <person name="Alioto T."/>
            <person name="Gomez Garrido J."/>
        </authorList>
    </citation>
    <scope>NUCLEOTIDE SEQUENCE [LARGE SCALE GENOMIC DNA]</scope>
</reference>
<evidence type="ECO:0000313" key="5">
    <source>
        <dbReference type="EMBL" id="CAA3017838.1"/>
    </source>
</evidence>
<proteinExistence type="inferred from homology"/>
<dbReference type="SMART" id="SM00848">
    <property type="entry name" value="Inhibitor_I29"/>
    <property type="match status" value="1"/>
</dbReference>
<organism evidence="5 6">
    <name type="scientific">Olea europaea subsp. europaea</name>
    <dbReference type="NCBI Taxonomy" id="158383"/>
    <lineage>
        <taxon>Eukaryota</taxon>
        <taxon>Viridiplantae</taxon>
        <taxon>Streptophyta</taxon>
        <taxon>Embryophyta</taxon>
        <taxon>Tracheophyta</taxon>
        <taxon>Spermatophyta</taxon>
        <taxon>Magnoliopsida</taxon>
        <taxon>eudicotyledons</taxon>
        <taxon>Gunneridae</taxon>
        <taxon>Pentapetalae</taxon>
        <taxon>asterids</taxon>
        <taxon>lamiids</taxon>
        <taxon>Lamiales</taxon>
        <taxon>Oleaceae</taxon>
        <taxon>Oleeae</taxon>
        <taxon>Olea</taxon>
    </lineage>
</organism>
<keyword evidence="5" id="KW-0645">Protease</keyword>
<accession>A0A8S0ULK1</accession>
<dbReference type="PANTHER" id="PTHR12411">
    <property type="entry name" value="CYSTEINE PROTEASE FAMILY C1-RELATED"/>
    <property type="match status" value="1"/>
</dbReference>
<dbReference type="Gramene" id="OE9A039481T1">
    <property type="protein sequence ID" value="OE9A039481C1"/>
    <property type="gene ID" value="OE9A039481"/>
</dbReference>
<evidence type="ECO:0000256" key="2">
    <source>
        <dbReference type="ARBA" id="ARBA00023157"/>
    </source>
</evidence>
<evidence type="ECO:0000256" key="1">
    <source>
        <dbReference type="ARBA" id="ARBA00008455"/>
    </source>
</evidence>
<gene>
    <name evidence="5" type="ORF">OLEA9_A039481</name>
</gene>
<sequence length="223" mass="25121">MIHVASIAERYEHWMAKYGRVYKENDEKVMRFNIFKENGEFIESFNSAGTRPYKLGINEFADMRNEEFQASRNGYKRSSHKNSSKATSFKYENVTTLPSSEIERSSVAAVEGIHQLKTDKLISLFEQELVDCDTKDNEGCDGGLMDDAFQFIIVNHGLTTESNYPYQGVDGTCNKQKEASHTAKITSYEDVQVNSESALLKAVANQLVSAAIDASVSAFQFYK</sequence>
<dbReference type="Pfam" id="PF00112">
    <property type="entry name" value="Peptidase_C1"/>
    <property type="match status" value="1"/>
</dbReference>
<dbReference type="Pfam" id="PF08246">
    <property type="entry name" value="Inhibitor_I29"/>
    <property type="match status" value="1"/>
</dbReference>
<feature type="domain" description="Peptidase C1A papain C-terminal" evidence="3">
    <location>
        <begin position="97"/>
        <end position="223"/>
    </location>
</feature>
<dbReference type="GO" id="GO:0006508">
    <property type="term" value="P:proteolysis"/>
    <property type="evidence" value="ECO:0007669"/>
    <property type="project" value="UniProtKB-KW"/>
</dbReference>
<dbReference type="InterPro" id="IPR013201">
    <property type="entry name" value="Prot_inhib_I29"/>
</dbReference>
<dbReference type="InterPro" id="IPR013128">
    <property type="entry name" value="Peptidase_C1A"/>
</dbReference>
<dbReference type="EMBL" id="CACTIH010007750">
    <property type="protein sequence ID" value="CAA3017838.1"/>
    <property type="molecule type" value="Genomic_DNA"/>
</dbReference>
<dbReference type="InterPro" id="IPR039417">
    <property type="entry name" value="Peptidase_C1A_papain-like"/>
</dbReference>
<keyword evidence="6" id="KW-1185">Reference proteome</keyword>
<keyword evidence="2" id="KW-1015">Disulfide bond</keyword>
<evidence type="ECO:0000259" key="4">
    <source>
        <dbReference type="SMART" id="SM00848"/>
    </source>
</evidence>
<dbReference type="Proteomes" id="UP000594638">
    <property type="component" value="Unassembled WGS sequence"/>
</dbReference>
<dbReference type="OrthoDB" id="10253408at2759"/>
<dbReference type="Gene3D" id="3.90.70.10">
    <property type="entry name" value="Cysteine proteinases"/>
    <property type="match status" value="1"/>
</dbReference>
<dbReference type="CDD" id="cd02248">
    <property type="entry name" value="Peptidase_C1A"/>
    <property type="match status" value="1"/>
</dbReference>
<dbReference type="InterPro" id="IPR038765">
    <property type="entry name" value="Papain-like_cys_pep_sf"/>
</dbReference>
<dbReference type="SMART" id="SM00645">
    <property type="entry name" value="Pept_C1"/>
    <property type="match status" value="1"/>
</dbReference>
<dbReference type="InterPro" id="IPR000668">
    <property type="entry name" value="Peptidase_C1A_C"/>
</dbReference>
<dbReference type="SUPFAM" id="SSF54001">
    <property type="entry name" value="Cysteine proteinases"/>
    <property type="match status" value="1"/>
</dbReference>
<comment type="similarity">
    <text evidence="1">Belongs to the peptidase C1 family.</text>
</comment>
<feature type="domain" description="Cathepsin propeptide inhibitor" evidence="4">
    <location>
        <begin position="11"/>
        <end position="68"/>
    </location>
</feature>
<evidence type="ECO:0000313" key="6">
    <source>
        <dbReference type="Proteomes" id="UP000594638"/>
    </source>
</evidence>
<dbReference type="GO" id="GO:0008234">
    <property type="term" value="F:cysteine-type peptidase activity"/>
    <property type="evidence" value="ECO:0007669"/>
    <property type="project" value="InterPro"/>
</dbReference>
<evidence type="ECO:0000259" key="3">
    <source>
        <dbReference type="SMART" id="SM00645"/>
    </source>
</evidence>
<dbReference type="Gene3D" id="1.10.287.2250">
    <property type="match status" value="1"/>
</dbReference>
<comment type="caution">
    <text evidence="5">The sequence shown here is derived from an EMBL/GenBank/DDBJ whole genome shotgun (WGS) entry which is preliminary data.</text>
</comment>
<keyword evidence="5" id="KW-0378">Hydrolase</keyword>
<protein>
    <submittedName>
        <fullName evidence="5">Senescence-specific cysteine protease SAG39-like</fullName>
    </submittedName>
</protein>
<dbReference type="AlphaFoldDB" id="A0A8S0ULK1"/>
<name>A0A8S0ULK1_OLEEU</name>